<comment type="similarity">
    <text evidence="1">Belongs to the multicopper oxidase family.</text>
</comment>
<dbReference type="Pfam" id="PF00394">
    <property type="entry name" value="Cu-oxidase"/>
    <property type="match status" value="1"/>
</dbReference>
<dbReference type="AlphaFoldDB" id="A0A226DJZ5"/>
<sequence length="685" mass="76852">MHITLYSILLVSTILTVCNGQLLEPAAELVKEIYWNLGDAKPAMMNQEENSNLCKNTKSMSLVSIMDSADQKIINRITKGANNSAGSNFWLGGSDLEQEGRWVWPDGTRIKYFNRWNSAPSLSNTQENCMFTSVWGRDKSPPPPTIVRYNFNISYINGAPDGVQTSHILTINGKFPAPTILAYQGDILEVNVINSIQDGQNVTLHWHGIHQYGTPHDDGPSQVTQCPIKSHRSYTYRFHLHQSGTFWYHSHHASQYTEGLWGGFIVRKRVETVHPYDGEFTVKLTEWYHQSGPENEAWHLSTRSQGAPPYPDSVLVNGMGRYNCKYAVLKNRTCSYRAQQMPVFHLEEGKLTKMRLINVGGRAMFNVSVDHHTLVVVEVDGIEVAKPGKVVDAVFIAPGQRYAFLLKKNEGAPGNCGRFPIRAVLRTEYLFVVPGTNINPFPDQIITEGVGMLQYHNSVPVGGSNSVPVSKEPFYYSDTIPPRINTPQKFLTDSDITPLGGMTAPSTVDQQFVLNIQFGRDSEGIVRASFNGTPFQLPSGKPILMKMLQNIPLPLETIPLRLEYMSVVQLVINNPIDGPHPMHLHGHHFWIMASGKEGDGNFDPKIHPLRLNGILRDTAMVKERSYLVLRFVADNSGVWTFHCHIDWHNLSGMVVTFIEGEDEARKNIRLANNSTQLCRDHGIIV</sequence>
<name>A0A226DJZ5_FOLCA</name>
<dbReference type="Pfam" id="PF00059">
    <property type="entry name" value="Lectin_C"/>
    <property type="match status" value="1"/>
</dbReference>
<feature type="signal peptide" evidence="5">
    <location>
        <begin position="1"/>
        <end position="20"/>
    </location>
</feature>
<dbReference type="InterPro" id="IPR016186">
    <property type="entry name" value="C-type_lectin-like/link_sf"/>
</dbReference>
<dbReference type="Pfam" id="PF07731">
    <property type="entry name" value="Cu-oxidase_2"/>
    <property type="match status" value="1"/>
</dbReference>
<dbReference type="InterPro" id="IPR002355">
    <property type="entry name" value="Cu_oxidase_Cu_BS"/>
</dbReference>
<dbReference type="Gene3D" id="3.10.100.10">
    <property type="entry name" value="Mannose-Binding Protein A, subunit A"/>
    <property type="match status" value="1"/>
</dbReference>
<dbReference type="InterPro" id="IPR045087">
    <property type="entry name" value="Cu-oxidase_fam"/>
</dbReference>
<dbReference type="PROSITE" id="PS00079">
    <property type="entry name" value="MULTICOPPER_OXIDASE1"/>
    <property type="match status" value="2"/>
</dbReference>
<dbReference type="Pfam" id="PF07732">
    <property type="entry name" value="Cu-oxidase_3"/>
    <property type="match status" value="1"/>
</dbReference>
<dbReference type="OrthoDB" id="2121828at2759"/>
<dbReference type="InterPro" id="IPR008972">
    <property type="entry name" value="Cupredoxin"/>
</dbReference>
<keyword evidence="4" id="KW-0186">Copper</keyword>
<dbReference type="InterPro" id="IPR033138">
    <property type="entry name" value="Cu_oxidase_CS"/>
</dbReference>
<dbReference type="PROSITE" id="PS50041">
    <property type="entry name" value="C_TYPE_LECTIN_2"/>
    <property type="match status" value="1"/>
</dbReference>
<keyword evidence="5" id="KW-0732">Signal</keyword>
<evidence type="ECO:0000256" key="3">
    <source>
        <dbReference type="ARBA" id="ARBA00023002"/>
    </source>
</evidence>
<dbReference type="PROSITE" id="PS00080">
    <property type="entry name" value="MULTICOPPER_OXIDASE2"/>
    <property type="match status" value="1"/>
</dbReference>
<gene>
    <name evidence="7" type="ORF">Fcan01_20277</name>
</gene>
<dbReference type="InterPro" id="IPR001304">
    <property type="entry name" value="C-type_lectin-like"/>
</dbReference>
<dbReference type="InterPro" id="IPR016187">
    <property type="entry name" value="CTDL_fold"/>
</dbReference>
<evidence type="ECO:0000256" key="5">
    <source>
        <dbReference type="SAM" id="SignalP"/>
    </source>
</evidence>
<evidence type="ECO:0000313" key="8">
    <source>
        <dbReference type="Proteomes" id="UP000198287"/>
    </source>
</evidence>
<accession>A0A226DJZ5</accession>
<proteinExistence type="inferred from homology"/>
<dbReference type="InterPro" id="IPR011707">
    <property type="entry name" value="Cu-oxidase-like_N"/>
</dbReference>
<reference evidence="7 8" key="1">
    <citation type="submission" date="2015-12" db="EMBL/GenBank/DDBJ databases">
        <title>The genome of Folsomia candida.</title>
        <authorList>
            <person name="Faddeeva A."/>
            <person name="Derks M.F."/>
            <person name="Anvar Y."/>
            <person name="Smit S."/>
            <person name="Van Straalen N."/>
            <person name="Roelofs D."/>
        </authorList>
    </citation>
    <scope>NUCLEOTIDE SEQUENCE [LARGE SCALE GENOMIC DNA]</scope>
    <source>
        <strain evidence="7 8">VU population</strain>
        <tissue evidence="7">Whole body</tissue>
    </source>
</reference>
<feature type="domain" description="C-type lectin" evidence="6">
    <location>
        <begin position="48"/>
        <end position="135"/>
    </location>
</feature>
<evidence type="ECO:0000256" key="2">
    <source>
        <dbReference type="ARBA" id="ARBA00022723"/>
    </source>
</evidence>
<dbReference type="InterPro" id="IPR011706">
    <property type="entry name" value="Cu-oxidase_C"/>
</dbReference>
<evidence type="ECO:0000256" key="4">
    <source>
        <dbReference type="ARBA" id="ARBA00023008"/>
    </source>
</evidence>
<dbReference type="Proteomes" id="UP000198287">
    <property type="component" value="Unassembled WGS sequence"/>
</dbReference>
<dbReference type="CDD" id="cd00037">
    <property type="entry name" value="CLECT"/>
    <property type="match status" value="1"/>
</dbReference>
<dbReference type="PANTHER" id="PTHR11709">
    <property type="entry name" value="MULTI-COPPER OXIDASE"/>
    <property type="match status" value="1"/>
</dbReference>
<comment type="caution">
    <text evidence="7">The sequence shown here is derived from an EMBL/GenBank/DDBJ whole genome shotgun (WGS) entry which is preliminary data.</text>
</comment>
<dbReference type="PANTHER" id="PTHR11709:SF394">
    <property type="entry name" value="FI03373P-RELATED"/>
    <property type="match status" value="1"/>
</dbReference>
<keyword evidence="2" id="KW-0479">Metal-binding</keyword>
<dbReference type="SUPFAM" id="SSF49503">
    <property type="entry name" value="Cupredoxins"/>
    <property type="match status" value="3"/>
</dbReference>
<feature type="chain" id="PRO_5012940312" evidence="5">
    <location>
        <begin position="21"/>
        <end position="685"/>
    </location>
</feature>
<dbReference type="EMBL" id="LNIX01000018">
    <property type="protein sequence ID" value="OXA44997.1"/>
    <property type="molecule type" value="Genomic_DNA"/>
</dbReference>
<dbReference type="GO" id="GO:0005507">
    <property type="term" value="F:copper ion binding"/>
    <property type="evidence" value="ECO:0007669"/>
    <property type="project" value="InterPro"/>
</dbReference>
<evidence type="ECO:0000256" key="1">
    <source>
        <dbReference type="ARBA" id="ARBA00010609"/>
    </source>
</evidence>
<keyword evidence="8" id="KW-1185">Reference proteome</keyword>
<dbReference type="GO" id="GO:0016491">
    <property type="term" value="F:oxidoreductase activity"/>
    <property type="evidence" value="ECO:0007669"/>
    <property type="project" value="UniProtKB-KW"/>
</dbReference>
<protein>
    <submittedName>
        <fullName evidence="7">Iron transport multicopper oxidase FET3</fullName>
    </submittedName>
</protein>
<evidence type="ECO:0000259" key="6">
    <source>
        <dbReference type="PROSITE" id="PS50041"/>
    </source>
</evidence>
<evidence type="ECO:0000313" key="7">
    <source>
        <dbReference type="EMBL" id="OXA44997.1"/>
    </source>
</evidence>
<dbReference type="InterPro" id="IPR001117">
    <property type="entry name" value="Cu-oxidase_2nd"/>
</dbReference>
<dbReference type="SUPFAM" id="SSF56436">
    <property type="entry name" value="C-type lectin-like"/>
    <property type="match status" value="1"/>
</dbReference>
<dbReference type="OMA" id="CHFEAHI"/>
<keyword evidence="3" id="KW-0560">Oxidoreductase</keyword>
<organism evidence="7 8">
    <name type="scientific">Folsomia candida</name>
    <name type="common">Springtail</name>
    <dbReference type="NCBI Taxonomy" id="158441"/>
    <lineage>
        <taxon>Eukaryota</taxon>
        <taxon>Metazoa</taxon>
        <taxon>Ecdysozoa</taxon>
        <taxon>Arthropoda</taxon>
        <taxon>Hexapoda</taxon>
        <taxon>Collembola</taxon>
        <taxon>Entomobryomorpha</taxon>
        <taxon>Isotomoidea</taxon>
        <taxon>Isotomidae</taxon>
        <taxon>Proisotominae</taxon>
        <taxon>Folsomia</taxon>
    </lineage>
</organism>
<dbReference type="Gene3D" id="2.60.40.420">
    <property type="entry name" value="Cupredoxins - blue copper proteins"/>
    <property type="match status" value="3"/>
</dbReference>